<evidence type="ECO:0000256" key="5">
    <source>
        <dbReference type="ARBA" id="ARBA00023002"/>
    </source>
</evidence>
<keyword evidence="6 8" id="KW-0408">Iron</keyword>
<dbReference type="InterPro" id="IPR001128">
    <property type="entry name" value="Cyt_P450"/>
</dbReference>
<evidence type="ECO:0000256" key="2">
    <source>
        <dbReference type="ARBA" id="ARBA00010617"/>
    </source>
</evidence>
<dbReference type="PANTHER" id="PTHR24279">
    <property type="entry name" value="CYTOCHROME P450"/>
    <property type="match status" value="1"/>
</dbReference>
<dbReference type="PROSITE" id="PS00086">
    <property type="entry name" value="CYTOCHROME_P450"/>
    <property type="match status" value="1"/>
</dbReference>
<dbReference type="InterPro" id="IPR050479">
    <property type="entry name" value="CYP11_CYP27_families"/>
</dbReference>
<keyword evidence="5 9" id="KW-0560">Oxidoreductase</keyword>
<evidence type="ECO:0000256" key="9">
    <source>
        <dbReference type="RuleBase" id="RU000461"/>
    </source>
</evidence>
<evidence type="ECO:0000313" key="10">
    <source>
        <dbReference type="EMBL" id="KAK3880408.1"/>
    </source>
</evidence>
<gene>
    <name evidence="10" type="ORF">Pcinc_015091</name>
</gene>
<dbReference type="GO" id="GO:0004497">
    <property type="term" value="F:monooxygenase activity"/>
    <property type="evidence" value="ECO:0007669"/>
    <property type="project" value="UniProtKB-KW"/>
</dbReference>
<dbReference type="PRINTS" id="PR00385">
    <property type="entry name" value="P450"/>
</dbReference>
<dbReference type="GO" id="GO:0005506">
    <property type="term" value="F:iron ion binding"/>
    <property type="evidence" value="ECO:0007669"/>
    <property type="project" value="InterPro"/>
</dbReference>
<evidence type="ECO:0000256" key="7">
    <source>
        <dbReference type="ARBA" id="ARBA00023033"/>
    </source>
</evidence>
<dbReference type="PANTHER" id="PTHR24279:SF120">
    <property type="entry name" value="CYTOCHROME P450"/>
    <property type="match status" value="1"/>
</dbReference>
<evidence type="ECO:0000256" key="6">
    <source>
        <dbReference type="ARBA" id="ARBA00023004"/>
    </source>
</evidence>
<keyword evidence="4 8" id="KW-0479">Metal-binding</keyword>
<dbReference type="InterPro" id="IPR017972">
    <property type="entry name" value="Cyt_P450_CS"/>
</dbReference>
<protein>
    <recommendedName>
        <fullName evidence="12">Cytochrome P450</fullName>
    </recommendedName>
</protein>
<comment type="cofactor">
    <cofactor evidence="1 8">
        <name>heme</name>
        <dbReference type="ChEBI" id="CHEBI:30413"/>
    </cofactor>
</comment>
<evidence type="ECO:0000256" key="3">
    <source>
        <dbReference type="ARBA" id="ARBA00022617"/>
    </source>
</evidence>
<evidence type="ECO:0000256" key="8">
    <source>
        <dbReference type="PIRSR" id="PIRSR602401-1"/>
    </source>
</evidence>
<dbReference type="SUPFAM" id="SSF48264">
    <property type="entry name" value="Cytochrome P450"/>
    <property type="match status" value="1"/>
</dbReference>
<evidence type="ECO:0000256" key="1">
    <source>
        <dbReference type="ARBA" id="ARBA00001971"/>
    </source>
</evidence>
<feature type="binding site" description="axial binding residue" evidence="8">
    <location>
        <position position="481"/>
    </location>
    <ligand>
        <name>heme</name>
        <dbReference type="ChEBI" id="CHEBI:30413"/>
    </ligand>
    <ligandPart>
        <name>Fe</name>
        <dbReference type="ChEBI" id="CHEBI:18248"/>
    </ligandPart>
</feature>
<dbReference type="GO" id="GO:0016705">
    <property type="term" value="F:oxidoreductase activity, acting on paired donors, with incorporation or reduction of molecular oxygen"/>
    <property type="evidence" value="ECO:0007669"/>
    <property type="project" value="InterPro"/>
</dbReference>
<keyword evidence="3 8" id="KW-0349">Heme</keyword>
<dbReference type="GO" id="GO:0020037">
    <property type="term" value="F:heme binding"/>
    <property type="evidence" value="ECO:0007669"/>
    <property type="project" value="InterPro"/>
</dbReference>
<evidence type="ECO:0000256" key="4">
    <source>
        <dbReference type="ARBA" id="ARBA00022723"/>
    </source>
</evidence>
<dbReference type="InterPro" id="IPR036396">
    <property type="entry name" value="Cyt_P450_sf"/>
</dbReference>
<proteinExistence type="inferred from homology"/>
<dbReference type="Pfam" id="PF00067">
    <property type="entry name" value="p450"/>
    <property type="match status" value="1"/>
</dbReference>
<sequence>MSGIVKLILARGFQSRGSIQALMVRALVTSPSSTAPTAAVVAESQQSQPVKSIKEMPGPLHWPLLGVLPGIMFDQLTGEMKGNKIHEYFMKLHKTYGPVFRMENPLNPSMVVVTRPEDCEAMVRATMDNPVRYGFTSLKKIRKDSLDDYFEGKSGILAENGEEWRRVRSRVQTPMMKARNVNSFITPMDEITLEFTNRMAELQKLHGEMPSNFQTELYKWALESVGLVALNRRLGCLAPNLTEESGPMKIINLVNSIFTLLNRVEIENQLWKIFPTKSFRELKKKHQEFLRIADENIQETEAKLMAKKQVTDKELTLMESLLTKPGLSRKDVVTLILDMLFAGIDTTSHTMGFTLYLLARNPAAQVKLQEEVDRVLTDYHGPLTVHHLAQLSYLKAVIKESLRLFPLATGIARTLDSDLVLNGYLIPKGWMVVSFNMATARDESVFPRAEEFLPERWLRHKPLGPIHPYASLPFGAGTRMCIGRRIAEQEMYIFLARVMQRFSVDYKYEDMDMISRLVSTPSQPLRFHLTERC</sequence>
<dbReference type="InterPro" id="IPR002401">
    <property type="entry name" value="Cyt_P450_E_grp-I"/>
</dbReference>
<name>A0AAE1FTM3_PETCI</name>
<dbReference type="Proteomes" id="UP001286313">
    <property type="component" value="Unassembled WGS sequence"/>
</dbReference>
<reference evidence="10" key="1">
    <citation type="submission" date="2023-10" db="EMBL/GenBank/DDBJ databases">
        <title>Genome assemblies of two species of porcelain crab, Petrolisthes cinctipes and Petrolisthes manimaculis (Anomura: Porcellanidae).</title>
        <authorList>
            <person name="Angst P."/>
        </authorList>
    </citation>
    <scope>NUCLEOTIDE SEQUENCE</scope>
    <source>
        <strain evidence="10">PB745_01</strain>
        <tissue evidence="10">Gill</tissue>
    </source>
</reference>
<organism evidence="10 11">
    <name type="scientific">Petrolisthes cinctipes</name>
    <name type="common">Flat porcelain crab</name>
    <dbReference type="NCBI Taxonomy" id="88211"/>
    <lineage>
        <taxon>Eukaryota</taxon>
        <taxon>Metazoa</taxon>
        <taxon>Ecdysozoa</taxon>
        <taxon>Arthropoda</taxon>
        <taxon>Crustacea</taxon>
        <taxon>Multicrustacea</taxon>
        <taxon>Malacostraca</taxon>
        <taxon>Eumalacostraca</taxon>
        <taxon>Eucarida</taxon>
        <taxon>Decapoda</taxon>
        <taxon>Pleocyemata</taxon>
        <taxon>Anomura</taxon>
        <taxon>Galatheoidea</taxon>
        <taxon>Porcellanidae</taxon>
        <taxon>Petrolisthes</taxon>
    </lineage>
</organism>
<keyword evidence="7 9" id="KW-0503">Monooxygenase</keyword>
<dbReference type="AlphaFoldDB" id="A0AAE1FTM3"/>
<keyword evidence="11" id="KW-1185">Reference proteome</keyword>
<dbReference type="PRINTS" id="PR00463">
    <property type="entry name" value="EP450I"/>
</dbReference>
<evidence type="ECO:0000313" key="11">
    <source>
        <dbReference type="Proteomes" id="UP001286313"/>
    </source>
</evidence>
<accession>A0AAE1FTM3</accession>
<dbReference type="CDD" id="cd11054">
    <property type="entry name" value="CYP24A1-like"/>
    <property type="match status" value="1"/>
</dbReference>
<comment type="similarity">
    <text evidence="2 9">Belongs to the cytochrome P450 family.</text>
</comment>
<evidence type="ECO:0008006" key="12">
    <source>
        <dbReference type="Google" id="ProtNLM"/>
    </source>
</evidence>
<comment type="caution">
    <text evidence="10">The sequence shown here is derived from an EMBL/GenBank/DDBJ whole genome shotgun (WGS) entry which is preliminary data.</text>
</comment>
<dbReference type="Gene3D" id="1.10.630.10">
    <property type="entry name" value="Cytochrome P450"/>
    <property type="match status" value="1"/>
</dbReference>
<dbReference type="EMBL" id="JAWQEG010001325">
    <property type="protein sequence ID" value="KAK3880408.1"/>
    <property type="molecule type" value="Genomic_DNA"/>
</dbReference>
<dbReference type="FunFam" id="1.10.630.10:FF:000006">
    <property type="entry name" value="Cytochrome P450 302a1, mitochondrial"/>
    <property type="match status" value="1"/>
</dbReference>